<evidence type="ECO:0000313" key="3">
    <source>
        <dbReference type="Proteomes" id="UP000095601"/>
    </source>
</evidence>
<sequence>MLWKEKDIADSVLKRQKTPRHSENLNATLLKEGNKKDARSAFEFIFD</sequence>
<accession>A0A1E5UE07</accession>
<proteinExistence type="predicted"/>
<reference evidence="2 3" key="1">
    <citation type="submission" date="2016-09" db="EMBL/GenBank/DDBJ databases">
        <authorList>
            <person name="Capua I."/>
            <person name="De Benedictis P."/>
            <person name="Joannis T."/>
            <person name="Lombin L.H."/>
            <person name="Cattoli G."/>
        </authorList>
    </citation>
    <scope>NUCLEOTIDE SEQUENCE [LARGE SCALE GENOMIC DNA]</scope>
    <source>
        <strain evidence="2 3">NRS-1</strain>
    </source>
</reference>
<dbReference type="AlphaFoldDB" id="A0A1E5UE07"/>
<comment type="caution">
    <text evidence="2">The sequence shown here is derived from an EMBL/GenBank/DDBJ whole genome shotgun (WGS) entry which is preliminary data.</text>
</comment>
<dbReference type="Proteomes" id="UP000095601">
    <property type="component" value="Unassembled WGS sequence"/>
</dbReference>
<gene>
    <name evidence="2" type="ORF">BHF72_2606</name>
</gene>
<feature type="compositionally biased region" description="Basic and acidic residues" evidence="1">
    <location>
        <begin position="1"/>
        <end position="13"/>
    </location>
</feature>
<organism evidence="2 3">
    <name type="scientific">Cloacibacterium normanense</name>
    <dbReference type="NCBI Taxonomy" id="237258"/>
    <lineage>
        <taxon>Bacteria</taxon>
        <taxon>Pseudomonadati</taxon>
        <taxon>Bacteroidota</taxon>
        <taxon>Flavobacteriia</taxon>
        <taxon>Flavobacteriales</taxon>
        <taxon>Weeksellaceae</taxon>
    </lineage>
</organism>
<evidence type="ECO:0000256" key="1">
    <source>
        <dbReference type="SAM" id="MobiDB-lite"/>
    </source>
</evidence>
<name>A0A1E5UE07_9FLAO</name>
<protein>
    <submittedName>
        <fullName evidence="2">Uncharacterized protein</fullName>
    </submittedName>
</protein>
<feature type="region of interest" description="Disordered" evidence="1">
    <location>
        <begin position="1"/>
        <end position="22"/>
    </location>
</feature>
<dbReference type="EMBL" id="MKGI01000064">
    <property type="protein sequence ID" value="OEL11017.1"/>
    <property type="molecule type" value="Genomic_DNA"/>
</dbReference>
<evidence type="ECO:0000313" key="2">
    <source>
        <dbReference type="EMBL" id="OEL11017.1"/>
    </source>
</evidence>
<keyword evidence="3" id="KW-1185">Reference proteome</keyword>